<proteinExistence type="predicted"/>
<evidence type="ECO:0000256" key="1">
    <source>
        <dbReference type="ARBA" id="ARBA00004496"/>
    </source>
</evidence>
<feature type="region of interest" description="Disordered" evidence="7">
    <location>
        <begin position="77"/>
        <end position="103"/>
    </location>
</feature>
<dbReference type="InterPro" id="IPR017907">
    <property type="entry name" value="Znf_RING_CS"/>
</dbReference>
<name>A0A2V1APA8_9ASCO</name>
<evidence type="ECO:0000256" key="3">
    <source>
        <dbReference type="ARBA" id="ARBA00022723"/>
    </source>
</evidence>
<feature type="compositionally biased region" description="Basic and acidic residues" evidence="7">
    <location>
        <begin position="471"/>
        <end position="507"/>
    </location>
</feature>
<dbReference type="InterPro" id="IPR001841">
    <property type="entry name" value="Znf_RING"/>
</dbReference>
<feature type="compositionally biased region" description="Acidic residues" evidence="7">
    <location>
        <begin position="571"/>
        <end position="580"/>
    </location>
</feature>
<reference evidence="9 10" key="1">
    <citation type="submission" date="2017-12" db="EMBL/GenBank/DDBJ databases">
        <title>Genome Sequence of a Multidrug-Resistant Candida haemulonii Isolate from a Patient with Chronic Leg Ulcers in Israel.</title>
        <authorList>
            <person name="Chow N.A."/>
            <person name="Gade L."/>
            <person name="Batra D."/>
            <person name="Rowe L.A."/>
            <person name="Ben-Ami R."/>
            <person name="Loparev V.N."/>
            <person name="Litvintseva A.P."/>
        </authorList>
    </citation>
    <scope>NUCLEOTIDE SEQUENCE [LARGE SCALE GENOMIC DNA]</scope>
    <source>
        <strain evidence="9 10">B11899</strain>
    </source>
</reference>
<dbReference type="VEuPathDB" id="FungiDB:CXQ85_003564"/>
<dbReference type="GO" id="GO:0005737">
    <property type="term" value="C:cytoplasm"/>
    <property type="evidence" value="ECO:0007669"/>
    <property type="project" value="UniProtKB-SubCell"/>
</dbReference>
<evidence type="ECO:0000256" key="2">
    <source>
        <dbReference type="ARBA" id="ARBA00022490"/>
    </source>
</evidence>
<keyword evidence="3" id="KW-0479">Metal-binding</keyword>
<dbReference type="PANTHER" id="PTHR12983">
    <property type="entry name" value="RING FINGER 10 FAMILY MEMBER"/>
    <property type="match status" value="1"/>
</dbReference>
<dbReference type="PANTHER" id="PTHR12983:SF9">
    <property type="entry name" value="E3 UBIQUITIN-PROTEIN LIGASE RNF10"/>
    <property type="match status" value="1"/>
</dbReference>
<dbReference type="EMBL" id="PKFO01000002">
    <property type="protein sequence ID" value="PVH19709.1"/>
    <property type="molecule type" value="Genomic_DNA"/>
</dbReference>
<dbReference type="Gene3D" id="3.30.40.10">
    <property type="entry name" value="Zinc/RING finger domain, C3HC4 (zinc finger)"/>
    <property type="match status" value="1"/>
</dbReference>
<feature type="region of interest" description="Disordered" evidence="7">
    <location>
        <begin position="464"/>
        <end position="511"/>
    </location>
</feature>
<feature type="region of interest" description="Disordered" evidence="7">
    <location>
        <begin position="1"/>
        <end position="43"/>
    </location>
</feature>
<dbReference type="InterPro" id="IPR039739">
    <property type="entry name" value="MAG2/RNF10"/>
</dbReference>
<evidence type="ECO:0000256" key="6">
    <source>
        <dbReference type="PROSITE-ProRule" id="PRU00175"/>
    </source>
</evidence>
<feature type="compositionally biased region" description="Basic and acidic residues" evidence="7">
    <location>
        <begin position="581"/>
        <end position="595"/>
    </location>
</feature>
<feature type="domain" description="RING-type" evidence="8">
    <location>
        <begin position="156"/>
        <end position="211"/>
    </location>
</feature>
<organism evidence="9 10">
    <name type="scientific">Candidozyma haemuli</name>
    <dbReference type="NCBI Taxonomy" id="45357"/>
    <lineage>
        <taxon>Eukaryota</taxon>
        <taxon>Fungi</taxon>
        <taxon>Dikarya</taxon>
        <taxon>Ascomycota</taxon>
        <taxon>Saccharomycotina</taxon>
        <taxon>Pichiomycetes</taxon>
        <taxon>Metschnikowiaceae</taxon>
        <taxon>Candidozyma</taxon>
    </lineage>
</organism>
<keyword evidence="2" id="KW-0963">Cytoplasm</keyword>
<evidence type="ECO:0000256" key="4">
    <source>
        <dbReference type="ARBA" id="ARBA00022771"/>
    </source>
</evidence>
<feature type="compositionally biased region" description="Acidic residues" evidence="7">
    <location>
        <begin position="536"/>
        <end position="545"/>
    </location>
</feature>
<dbReference type="GO" id="GO:0008270">
    <property type="term" value="F:zinc ion binding"/>
    <property type="evidence" value="ECO:0007669"/>
    <property type="project" value="UniProtKB-KW"/>
</dbReference>
<dbReference type="GeneID" id="37008894"/>
<dbReference type="RefSeq" id="XP_025340649.1">
    <property type="nucleotide sequence ID" value="XM_025487201.1"/>
</dbReference>
<keyword evidence="4 6" id="KW-0863">Zinc-finger</keyword>
<dbReference type="AlphaFoldDB" id="A0A2V1APA8"/>
<dbReference type="Pfam" id="PF14634">
    <property type="entry name" value="zf-RING_5"/>
    <property type="match status" value="1"/>
</dbReference>
<dbReference type="OrthoDB" id="302966at2759"/>
<dbReference type="SUPFAM" id="SSF57850">
    <property type="entry name" value="RING/U-box"/>
    <property type="match status" value="1"/>
</dbReference>
<dbReference type="Proteomes" id="UP000244309">
    <property type="component" value="Unassembled WGS sequence"/>
</dbReference>
<feature type="region of interest" description="Disordered" evidence="7">
    <location>
        <begin position="529"/>
        <end position="618"/>
    </location>
</feature>
<evidence type="ECO:0000256" key="5">
    <source>
        <dbReference type="ARBA" id="ARBA00022833"/>
    </source>
</evidence>
<comment type="caution">
    <text evidence="9">The sequence shown here is derived from an EMBL/GenBank/DDBJ whole genome shotgun (WGS) entry which is preliminary data.</text>
</comment>
<evidence type="ECO:0000259" key="8">
    <source>
        <dbReference type="PROSITE" id="PS50089"/>
    </source>
</evidence>
<evidence type="ECO:0000313" key="9">
    <source>
        <dbReference type="EMBL" id="PVH19709.1"/>
    </source>
</evidence>
<keyword evidence="5" id="KW-0862">Zinc</keyword>
<keyword evidence="10" id="KW-1185">Reference proteome</keyword>
<protein>
    <recommendedName>
        <fullName evidence="8">RING-type domain-containing protein</fullName>
    </recommendedName>
</protein>
<dbReference type="InterPro" id="IPR013083">
    <property type="entry name" value="Znf_RING/FYVE/PHD"/>
</dbReference>
<gene>
    <name evidence="9" type="ORF">CXQ85_003564</name>
</gene>
<dbReference type="PROSITE" id="PS00518">
    <property type="entry name" value="ZF_RING_1"/>
    <property type="match status" value="1"/>
</dbReference>
<evidence type="ECO:0000313" key="10">
    <source>
        <dbReference type="Proteomes" id="UP000244309"/>
    </source>
</evidence>
<comment type="subcellular location">
    <subcellularLocation>
        <location evidence="1">Cytoplasm</location>
    </subcellularLocation>
</comment>
<evidence type="ECO:0000256" key="7">
    <source>
        <dbReference type="SAM" id="MobiDB-lite"/>
    </source>
</evidence>
<dbReference type="SMART" id="SM00184">
    <property type="entry name" value="RING"/>
    <property type="match status" value="1"/>
</dbReference>
<dbReference type="PROSITE" id="PS50089">
    <property type="entry name" value="ZF_RING_2"/>
    <property type="match status" value="1"/>
</dbReference>
<dbReference type="GO" id="GO:0000976">
    <property type="term" value="F:transcription cis-regulatory region binding"/>
    <property type="evidence" value="ECO:0007669"/>
    <property type="project" value="TreeGrafter"/>
</dbReference>
<sequence length="618" mass="71614">MSNQNPSRKAPANSHDSNMGEAVHGHSHRHSRRSNDYRSLNNDISSLERQAKSGKKVNANSRKNQISINHLLDFQSYRDSPEYQKSQRPRQRRRSSGYDNKPRKQNLFLHGMRFINVNYKFVLDYRKNYNVQQIDPNVPVDTDDILRIIVPKGNACPICLSEDLTAPRMITSCGHILCLTCLLSLLESEVPASMKKESKVIVEKYRDCPLCGSIIRQKDVKPVQIDNVDERFEVPKIKDEVVLTLMSRQPHRVFPLPRHFEELQETIDTFPWAAQTDPDLSQYSRFFKGDLSYLVSMYEAEKEQIKRAYDEEKELYHDDGKFTRMALKNIDDDLALWSTKFASDLPEVAKAHQANKLQGAGATFFYYQTGFKSSTVYVLSPLDIKVLKSSYNNDYASLPSSLIAQVENIRYEELSAETALTKYKYLSHLPQGTTIGFLECKWQNNEYITKETWNTFKADLTKRSKQSSKKFHSEESKRRRALNDEERRTREFFDRENNGHHEQEHDWMPPANFGSLSISDYRDLPALSAESHTEEVDASLDEPESQESREAQMQRTVWGTSIPKSELQSIEGEDDGWDAEEMIRKAREEMEKHEANGTANGKRKRRRRSLSCFPLPRQ</sequence>
<accession>A0A2V1APA8</accession>
<dbReference type="GO" id="GO:0045944">
    <property type="term" value="P:positive regulation of transcription by RNA polymerase II"/>
    <property type="evidence" value="ECO:0007669"/>
    <property type="project" value="TreeGrafter"/>
</dbReference>
<feature type="compositionally biased region" description="Polar residues" evidence="7">
    <location>
        <begin position="553"/>
        <end position="568"/>
    </location>
</feature>